<dbReference type="Gene3D" id="1.10.3430.10">
    <property type="entry name" value="Ammonium transporter AmtB like domains"/>
    <property type="match status" value="1"/>
</dbReference>
<dbReference type="GO" id="GO:0008519">
    <property type="term" value="F:ammonium channel activity"/>
    <property type="evidence" value="ECO:0007669"/>
    <property type="project" value="InterPro"/>
</dbReference>
<dbReference type="RefSeq" id="XP_022082672.1">
    <property type="nucleotide sequence ID" value="XM_022226980.1"/>
</dbReference>
<dbReference type="GO" id="GO:0005886">
    <property type="term" value="C:plasma membrane"/>
    <property type="evidence" value="ECO:0007669"/>
    <property type="project" value="UniProtKB-SubCell"/>
</dbReference>
<evidence type="ECO:0000256" key="1">
    <source>
        <dbReference type="ARBA" id="ARBA00004141"/>
    </source>
</evidence>
<feature type="transmembrane region" description="Helical" evidence="8">
    <location>
        <begin position="261"/>
        <end position="283"/>
    </location>
</feature>
<dbReference type="GeneID" id="110974982"/>
<evidence type="ECO:0000256" key="7">
    <source>
        <dbReference type="ARBA" id="ARBA00023177"/>
    </source>
</evidence>
<keyword evidence="6 8" id="KW-0472">Membrane</keyword>
<feature type="transmembrane region" description="Helical" evidence="8">
    <location>
        <begin position="323"/>
        <end position="340"/>
    </location>
</feature>
<dbReference type="InterPro" id="IPR029020">
    <property type="entry name" value="Ammonium/urea_transptr"/>
</dbReference>
<dbReference type="AlphaFoldDB" id="A0A8B7XR60"/>
<protein>
    <recommendedName>
        <fullName evidence="8">Ammonium transporter</fullName>
    </recommendedName>
</protein>
<name>A0A8B7XR60_ACAPL</name>
<dbReference type="InterPro" id="IPR018047">
    <property type="entry name" value="Ammonium_transpt_CS"/>
</dbReference>
<dbReference type="KEGG" id="aplc:110974982"/>
<dbReference type="PANTHER" id="PTHR11730:SF6">
    <property type="entry name" value="AMMONIUM TRANSPORTER"/>
    <property type="match status" value="1"/>
</dbReference>
<evidence type="ECO:0000313" key="10">
    <source>
        <dbReference type="Proteomes" id="UP000694845"/>
    </source>
</evidence>
<dbReference type="GO" id="GO:0097272">
    <property type="term" value="P:ammonium homeostasis"/>
    <property type="evidence" value="ECO:0007669"/>
    <property type="project" value="TreeGrafter"/>
</dbReference>
<feature type="transmembrane region" description="Helical" evidence="8">
    <location>
        <begin position="78"/>
        <end position="99"/>
    </location>
</feature>
<dbReference type="SUPFAM" id="SSF111352">
    <property type="entry name" value="Ammonium transporter"/>
    <property type="match status" value="1"/>
</dbReference>
<evidence type="ECO:0000256" key="5">
    <source>
        <dbReference type="ARBA" id="ARBA00022989"/>
    </source>
</evidence>
<gene>
    <name evidence="11" type="primary">LOC110974982</name>
</gene>
<accession>A0A8B7XR60</accession>
<keyword evidence="7 8" id="KW-0924">Ammonia transport</keyword>
<dbReference type="NCBIfam" id="TIGR00836">
    <property type="entry name" value="amt"/>
    <property type="match status" value="1"/>
</dbReference>
<evidence type="ECO:0000256" key="3">
    <source>
        <dbReference type="ARBA" id="ARBA00022448"/>
    </source>
</evidence>
<organism evidence="10 11">
    <name type="scientific">Acanthaster planci</name>
    <name type="common">Crown-of-thorns starfish</name>
    <dbReference type="NCBI Taxonomy" id="133434"/>
    <lineage>
        <taxon>Eukaryota</taxon>
        <taxon>Metazoa</taxon>
        <taxon>Echinodermata</taxon>
        <taxon>Eleutherozoa</taxon>
        <taxon>Asterozoa</taxon>
        <taxon>Asteroidea</taxon>
        <taxon>Valvatacea</taxon>
        <taxon>Valvatida</taxon>
        <taxon>Acanthasteridae</taxon>
        <taxon>Acanthaster</taxon>
    </lineage>
</organism>
<dbReference type="OrthoDB" id="534912at2759"/>
<evidence type="ECO:0000256" key="2">
    <source>
        <dbReference type="ARBA" id="ARBA00005887"/>
    </source>
</evidence>
<comment type="subcellular location">
    <subcellularLocation>
        <location evidence="8">Cell membrane</location>
        <topology evidence="8">Multi-pass membrane protein</topology>
    </subcellularLocation>
    <subcellularLocation>
        <location evidence="1">Membrane</location>
        <topology evidence="1">Multi-pass membrane protein</topology>
    </subcellularLocation>
</comment>
<dbReference type="Proteomes" id="UP000694845">
    <property type="component" value="Unplaced"/>
</dbReference>
<keyword evidence="5 8" id="KW-1133">Transmembrane helix</keyword>
<dbReference type="OMA" id="NVMMKNM"/>
<sequence>MEELQNTSLVGEGLEGSEDVLAGIQFSLDSLKANADTFFLIVMACLIFFMQCGFAFLEAGSVRSKNTTNILIKNVLDVCLGAFAYWAVGYAFAFGPGNAFLGHRYFFFENMPPSLYSHWFFHFVFAATATTIVSGAMAERTEFGAYLIYSCVITGVIYPIVSHWAWSGNGWLAAGPGVEGVAYQDFAGSGVVHMVGGMAALVGAAIVGPRLGRFDKQGNPTTIPGHTVPLAALGGFILFFGFFAFNGGSQASISQPGDGEVVAVSIVNTIISGGHAALVAMVIKKLKGFNGQWSLLITINGALTGMVAICAGCNVLAPWGAAVVGIVSGAVYVLWSWLVCKLRIDDPLDAVAVHLGGGLWGVFSVPILGFETGVVFAWNQVAFMNLGWNALGAVAIICWTGILSAILFGLMRLLGVLRVSSEIEEKGLDIAKHGESAYPLSSYGHGWSSEANLIEVRVDGKGSAADLTDSGSASSNAKDGCHGILPAQVYQISQTESSGQATVGESANI</sequence>
<comment type="similarity">
    <text evidence="2 8">Belongs to the ammonia transporter channel (TC 1.A.11.2) family.</text>
</comment>
<feature type="transmembrane region" description="Helical" evidence="8">
    <location>
        <begin position="119"/>
        <end position="138"/>
    </location>
</feature>
<evidence type="ECO:0000259" key="9">
    <source>
        <dbReference type="Pfam" id="PF00909"/>
    </source>
</evidence>
<dbReference type="PROSITE" id="PS01219">
    <property type="entry name" value="AMMONIUM_TRANSP"/>
    <property type="match status" value="1"/>
</dbReference>
<dbReference type="InterPro" id="IPR024041">
    <property type="entry name" value="NH4_transpt_AmtB-like_dom"/>
</dbReference>
<proteinExistence type="inferred from homology"/>
<feature type="transmembrane region" description="Helical" evidence="8">
    <location>
        <begin position="145"/>
        <end position="166"/>
    </location>
</feature>
<dbReference type="FunFam" id="1.10.3430.10:FF:000010">
    <property type="entry name" value="Ammonium transporter"/>
    <property type="match status" value="1"/>
</dbReference>
<feature type="transmembrane region" description="Helical" evidence="8">
    <location>
        <begin position="390"/>
        <end position="411"/>
    </location>
</feature>
<evidence type="ECO:0000256" key="4">
    <source>
        <dbReference type="ARBA" id="ARBA00022692"/>
    </source>
</evidence>
<keyword evidence="10" id="KW-1185">Reference proteome</keyword>
<evidence type="ECO:0000313" key="11">
    <source>
        <dbReference type="RefSeq" id="XP_022082672.1"/>
    </source>
</evidence>
<evidence type="ECO:0000256" key="6">
    <source>
        <dbReference type="ARBA" id="ARBA00023136"/>
    </source>
</evidence>
<dbReference type="Pfam" id="PF00909">
    <property type="entry name" value="Ammonium_transp"/>
    <property type="match status" value="1"/>
</dbReference>
<keyword evidence="4 8" id="KW-0812">Transmembrane</keyword>
<feature type="transmembrane region" description="Helical" evidence="8">
    <location>
        <begin position="228"/>
        <end position="249"/>
    </location>
</feature>
<feature type="domain" description="Ammonium transporter AmtB-like" evidence="9">
    <location>
        <begin position="39"/>
        <end position="438"/>
    </location>
</feature>
<feature type="transmembrane region" description="Helical" evidence="8">
    <location>
        <begin position="37"/>
        <end position="57"/>
    </location>
</feature>
<feature type="transmembrane region" description="Helical" evidence="8">
    <location>
        <begin position="352"/>
        <end position="378"/>
    </location>
</feature>
<reference evidence="11" key="1">
    <citation type="submission" date="2025-08" db="UniProtKB">
        <authorList>
            <consortium name="RefSeq"/>
        </authorList>
    </citation>
    <scope>IDENTIFICATION</scope>
</reference>
<feature type="transmembrane region" description="Helical" evidence="8">
    <location>
        <begin position="186"/>
        <end position="207"/>
    </location>
</feature>
<feature type="transmembrane region" description="Helical" evidence="8">
    <location>
        <begin position="295"/>
        <end position="317"/>
    </location>
</feature>
<dbReference type="PANTHER" id="PTHR11730">
    <property type="entry name" value="AMMONIUM TRANSPORTER"/>
    <property type="match status" value="1"/>
</dbReference>
<keyword evidence="3 8" id="KW-0813">Transport</keyword>
<evidence type="ECO:0000256" key="8">
    <source>
        <dbReference type="RuleBase" id="RU362002"/>
    </source>
</evidence>
<dbReference type="InterPro" id="IPR001905">
    <property type="entry name" value="Ammonium_transpt"/>
</dbReference>